<evidence type="ECO:0000313" key="3">
    <source>
        <dbReference type="EMBL" id="GFO08752.1"/>
    </source>
</evidence>
<dbReference type="AlphaFoldDB" id="A0AAV4ANC2"/>
<organism evidence="3 4">
    <name type="scientific">Plakobranchus ocellatus</name>
    <dbReference type="NCBI Taxonomy" id="259542"/>
    <lineage>
        <taxon>Eukaryota</taxon>
        <taxon>Metazoa</taxon>
        <taxon>Spiralia</taxon>
        <taxon>Lophotrochozoa</taxon>
        <taxon>Mollusca</taxon>
        <taxon>Gastropoda</taxon>
        <taxon>Heterobranchia</taxon>
        <taxon>Euthyneura</taxon>
        <taxon>Panpulmonata</taxon>
        <taxon>Sacoglossa</taxon>
        <taxon>Placobranchoidea</taxon>
        <taxon>Plakobranchidae</taxon>
        <taxon>Plakobranchus</taxon>
    </lineage>
</organism>
<evidence type="ECO:0000256" key="1">
    <source>
        <dbReference type="ARBA" id="ARBA00022801"/>
    </source>
</evidence>
<gene>
    <name evidence="3" type="ORF">PoB_003525700</name>
</gene>
<evidence type="ECO:0000259" key="2">
    <source>
        <dbReference type="Pfam" id="PF07859"/>
    </source>
</evidence>
<comment type="caution">
    <text evidence="3">The sequence shown here is derived from an EMBL/GenBank/DDBJ whole genome shotgun (WGS) entry which is preliminary data.</text>
</comment>
<keyword evidence="4" id="KW-1185">Reference proteome</keyword>
<dbReference type="PANTHER" id="PTHR48081">
    <property type="entry name" value="AB HYDROLASE SUPERFAMILY PROTEIN C4A8.06C"/>
    <property type="match status" value="1"/>
</dbReference>
<dbReference type="EMBL" id="BLXT01003994">
    <property type="protein sequence ID" value="GFO08752.1"/>
    <property type="molecule type" value="Genomic_DNA"/>
</dbReference>
<name>A0AAV4ANC2_9GAST</name>
<accession>A0AAV4ANC2</accession>
<proteinExistence type="predicted"/>
<dbReference type="SUPFAM" id="SSF53474">
    <property type="entry name" value="alpha/beta-Hydrolases"/>
    <property type="match status" value="1"/>
</dbReference>
<protein>
    <submittedName>
        <fullName evidence="3">Arylacetamide deacetylase-like 4</fullName>
    </submittedName>
</protein>
<dbReference type="Pfam" id="PF07859">
    <property type="entry name" value="Abhydrolase_3"/>
    <property type="match status" value="2"/>
</dbReference>
<dbReference type="GO" id="GO:0016787">
    <property type="term" value="F:hydrolase activity"/>
    <property type="evidence" value="ECO:0007669"/>
    <property type="project" value="UniProtKB-KW"/>
</dbReference>
<reference evidence="3 4" key="1">
    <citation type="journal article" date="2021" name="Elife">
        <title>Chloroplast acquisition without the gene transfer in kleptoplastic sea slugs, Plakobranchus ocellatus.</title>
        <authorList>
            <person name="Maeda T."/>
            <person name="Takahashi S."/>
            <person name="Yoshida T."/>
            <person name="Shimamura S."/>
            <person name="Takaki Y."/>
            <person name="Nagai Y."/>
            <person name="Toyoda A."/>
            <person name="Suzuki Y."/>
            <person name="Arimoto A."/>
            <person name="Ishii H."/>
            <person name="Satoh N."/>
            <person name="Nishiyama T."/>
            <person name="Hasebe M."/>
            <person name="Maruyama T."/>
            <person name="Minagawa J."/>
            <person name="Obokata J."/>
            <person name="Shigenobu S."/>
        </authorList>
    </citation>
    <scope>NUCLEOTIDE SEQUENCE [LARGE SCALE GENOMIC DNA]</scope>
</reference>
<dbReference type="InterPro" id="IPR013094">
    <property type="entry name" value="AB_hydrolase_3"/>
</dbReference>
<feature type="domain" description="Alpha/beta hydrolase fold-3" evidence="2">
    <location>
        <begin position="63"/>
        <end position="184"/>
    </location>
</feature>
<dbReference type="Proteomes" id="UP000735302">
    <property type="component" value="Unassembled WGS sequence"/>
</dbReference>
<dbReference type="InterPro" id="IPR029058">
    <property type="entry name" value="AB_hydrolase_fold"/>
</dbReference>
<feature type="domain" description="Alpha/beta hydrolase fold-3" evidence="2">
    <location>
        <begin position="248"/>
        <end position="309"/>
    </location>
</feature>
<evidence type="ECO:0000313" key="4">
    <source>
        <dbReference type="Proteomes" id="UP000735302"/>
    </source>
</evidence>
<sequence>MSNFSIAMILRAIVIATASVMALLAMVSYSPLVDGIDDRYRALLFMGYFKLSRVTPCFHHIPISFRLTPKHPFPVPVHDCLDVTRYVLKHGKIFGIDVNRVGVAGESTGGNLAAAVALRLSSEVSSGLPPLKFQAVLYAPLQALDFRLPSYVEMNESMPVLGSHRMAAHWALYMGLELSEAEQYSRIMQQNRHVSPQLLYKSKYSEYISHRNLPEKFRKPRPHLMRHPALAKVTTKTDKLSSRELQLFNKIKHHLTNPMMSPLMAPNLKGLPPSLVVVAEFDVLRDDGLLYAHRLREAGTKVEVFIGQGYHADFLQIFPDYFHSRTGAKVLQTICNFVRQQT</sequence>
<dbReference type="InterPro" id="IPR050300">
    <property type="entry name" value="GDXG_lipolytic_enzyme"/>
</dbReference>
<keyword evidence="1" id="KW-0378">Hydrolase</keyword>
<dbReference type="PANTHER" id="PTHR48081:SF8">
    <property type="entry name" value="ALPHA_BETA HYDROLASE FOLD-3 DOMAIN-CONTAINING PROTEIN-RELATED"/>
    <property type="match status" value="1"/>
</dbReference>
<dbReference type="Gene3D" id="3.40.50.1820">
    <property type="entry name" value="alpha/beta hydrolase"/>
    <property type="match status" value="1"/>
</dbReference>